<dbReference type="InterPro" id="IPR029039">
    <property type="entry name" value="Flavoprotein-like_sf"/>
</dbReference>
<protein>
    <submittedName>
        <fullName evidence="2">Flavodoxin</fullName>
    </submittedName>
</protein>
<dbReference type="RefSeq" id="WP_167964968.1">
    <property type="nucleotide sequence ID" value="NZ_JAATJJ010000002.1"/>
</dbReference>
<keyword evidence="1" id="KW-1133">Transmembrane helix</keyword>
<dbReference type="Proteomes" id="UP000590442">
    <property type="component" value="Unassembled WGS sequence"/>
</dbReference>
<keyword evidence="1" id="KW-0472">Membrane</keyword>
<gene>
    <name evidence="2" type="ORF">GGR42_002681</name>
</gene>
<name>A0A846QZ37_9FLAO</name>
<dbReference type="EMBL" id="JAATJJ010000002">
    <property type="protein sequence ID" value="NJB72190.1"/>
    <property type="molecule type" value="Genomic_DNA"/>
</dbReference>
<comment type="caution">
    <text evidence="2">The sequence shown here is derived from an EMBL/GenBank/DDBJ whole genome shotgun (WGS) entry which is preliminary data.</text>
</comment>
<evidence type="ECO:0000256" key="1">
    <source>
        <dbReference type="SAM" id="Phobius"/>
    </source>
</evidence>
<keyword evidence="1" id="KW-0812">Transmembrane</keyword>
<evidence type="ECO:0000313" key="3">
    <source>
        <dbReference type="Proteomes" id="UP000590442"/>
    </source>
</evidence>
<dbReference type="SUPFAM" id="SSF52218">
    <property type="entry name" value="Flavoproteins"/>
    <property type="match status" value="1"/>
</dbReference>
<reference evidence="2 3" key="1">
    <citation type="submission" date="2020-03" db="EMBL/GenBank/DDBJ databases">
        <title>Genomic Encyclopedia of Type Strains, Phase IV (KMG-IV): sequencing the most valuable type-strain genomes for metagenomic binning, comparative biology and taxonomic classification.</title>
        <authorList>
            <person name="Goeker M."/>
        </authorList>
    </citation>
    <scope>NUCLEOTIDE SEQUENCE [LARGE SCALE GENOMIC DNA]</scope>
    <source>
        <strain evidence="2 3">DSM 29762</strain>
    </source>
</reference>
<sequence length="171" mass="19593">MKLIKKILIGFLIFFGLFLMFAIWYKYQYSMDEAVSREVNSISLNKKLLIATQGSNFKNKLTDEIVEYYKTDSTYIKIMDISSLGTTNLDDYDAILIMHTWEYSKPPSPIQSFMNSGKYNSKKMVVFTTSGEGSYKMENVDAITGASKLENIGSHKNEIVNKLNPIIHRNN</sequence>
<feature type="transmembrane region" description="Helical" evidence="1">
    <location>
        <begin position="7"/>
        <end position="27"/>
    </location>
</feature>
<dbReference type="AlphaFoldDB" id="A0A846QZ37"/>
<dbReference type="Gene3D" id="3.40.50.360">
    <property type="match status" value="1"/>
</dbReference>
<proteinExistence type="predicted"/>
<keyword evidence="3" id="KW-1185">Reference proteome</keyword>
<organism evidence="2 3">
    <name type="scientific">Saonia flava</name>
    <dbReference type="NCBI Taxonomy" id="523696"/>
    <lineage>
        <taxon>Bacteria</taxon>
        <taxon>Pseudomonadati</taxon>
        <taxon>Bacteroidota</taxon>
        <taxon>Flavobacteriia</taxon>
        <taxon>Flavobacteriales</taxon>
        <taxon>Flavobacteriaceae</taxon>
        <taxon>Saonia</taxon>
    </lineage>
</organism>
<accession>A0A846QZ37</accession>
<evidence type="ECO:0000313" key="2">
    <source>
        <dbReference type="EMBL" id="NJB72190.1"/>
    </source>
</evidence>